<proteinExistence type="predicted"/>
<dbReference type="CDD" id="cd03024">
    <property type="entry name" value="DsbA_FrnE"/>
    <property type="match status" value="1"/>
</dbReference>
<dbReference type="OrthoDB" id="1930760at2759"/>
<keyword evidence="3" id="KW-1185">Reference proteome</keyword>
<dbReference type="InterPro" id="IPR001853">
    <property type="entry name" value="DSBA-like_thioredoxin_dom"/>
</dbReference>
<name>A0A9P8UU40_9PEZI</name>
<dbReference type="Pfam" id="PF01323">
    <property type="entry name" value="DSBA"/>
    <property type="match status" value="1"/>
</dbReference>
<gene>
    <name evidence="2" type="ORF">BKA67DRAFT_557534</name>
</gene>
<dbReference type="InterPro" id="IPR036249">
    <property type="entry name" value="Thioredoxin-like_sf"/>
</dbReference>
<dbReference type="RefSeq" id="XP_045962487.1">
    <property type="nucleotide sequence ID" value="XM_046102267.1"/>
</dbReference>
<dbReference type="PANTHER" id="PTHR13887:SF41">
    <property type="entry name" value="THIOREDOXIN SUPERFAMILY PROTEIN"/>
    <property type="match status" value="1"/>
</dbReference>
<comment type="caution">
    <text evidence="2">The sequence shown here is derived from an EMBL/GenBank/DDBJ whole genome shotgun (WGS) entry which is preliminary data.</text>
</comment>
<dbReference type="SUPFAM" id="SSF52833">
    <property type="entry name" value="Thioredoxin-like"/>
    <property type="match status" value="1"/>
</dbReference>
<evidence type="ECO:0000313" key="2">
    <source>
        <dbReference type="EMBL" id="KAH6658253.1"/>
    </source>
</evidence>
<organism evidence="2 3">
    <name type="scientific">Truncatella angustata</name>
    <dbReference type="NCBI Taxonomy" id="152316"/>
    <lineage>
        <taxon>Eukaryota</taxon>
        <taxon>Fungi</taxon>
        <taxon>Dikarya</taxon>
        <taxon>Ascomycota</taxon>
        <taxon>Pezizomycotina</taxon>
        <taxon>Sordariomycetes</taxon>
        <taxon>Xylariomycetidae</taxon>
        <taxon>Amphisphaeriales</taxon>
        <taxon>Sporocadaceae</taxon>
        <taxon>Truncatella</taxon>
    </lineage>
</organism>
<dbReference type="Proteomes" id="UP000758603">
    <property type="component" value="Unassembled WGS sequence"/>
</dbReference>
<protein>
    <submittedName>
        <fullName evidence="2">Thioredoxin-like protein</fullName>
    </submittedName>
</protein>
<evidence type="ECO:0000313" key="3">
    <source>
        <dbReference type="Proteomes" id="UP000758603"/>
    </source>
</evidence>
<reference evidence="2" key="1">
    <citation type="journal article" date="2021" name="Nat. Commun.">
        <title>Genetic determinants of endophytism in the Arabidopsis root mycobiome.</title>
        <authorList>
            <person name="Mesny F."/>
            <person name="Miyauchi S."/>
            <person name="Thiergart T."/>
            <person name="Pickel B."/>
            <person name="Atanasova L."/>
            <person name="Karlsson M."/>
            <person name="Huettel B."/>
            <person name="Barry K.W."/>
            <person name="Haridas S."/>
            <person name="Chen C."/>
            <person name="Bauer D."/>
            <person name="Andreopoulos W."/>
            <person name="Pangilinan J."/>
            <person name="LaButti K."/>
            <person name="Riley R."/>
            <person name="Lipzen A."/>
            <person name="Clum A."/>
            <person name="Drula E."/>
            <person name="Henrissat B."/>
            <person name="Kohler A."/>
            <person name="Grigoriev I.V."/>
            <person name="Martin F.M."/>
            <person name="Hacquard S."/>
        </authorList>
    </citation>
    <scope>NUCLEOTIDE SEQUENCE</scope>
    <source>
        <strain evidence="2">MPI-SDFR-AT-0073</strain>
    </source>
</reference>
<sequence>MKFDIKIISDSVCPWCYVGKRRVEAGIASYKAAHPNSSDTFNVSWYPYYLDPNAPVEGEVKADRYKRRFGDAKFAQIEQTLGAVGKEVGIDFSFGGRTGHTRDSHRLIRLAGQKSQETQNRVVDELFKRYFELEQDITSRDMLKSAAEAAGLDGEEVRSYLETNQGAEEVENEVLKARQLGVSGVPNIRINGMFEAPGAVDPDVFKRIFEKIADASAKA</sequence>
<dbReference type="GO" id="GO:0016491">
    <property type="term" value="F:oxidoreductase activity"/>
    <property type="evidence" value="ECO:0007669"/>
    <property type="project" value="InterPro"/>
</dbReference>
<accession>A0A9P8UU40</accession>
<dbReference type="PANTHER" id="PTHR13887">
    <property type="entry name" value="GLUTATHIONE S-TRANSFERASE KAPPA"/>
    <property type="match status" value="1"/>
</dbReference>
<dbReference type="GeneID" id="70131159"/>
<dbReference type="Gene3D" id="3.40.30.10">
    <property type="entry name" value="Glutaredoxin"/>
    <property type="match status" value="1"/>
</dbReference>
<evidence type="ECO:0000259" key="1">
    <source>
        <dbReference type="Pfam" id="PF01323"/>
    </source>
</evidence>
<dbReference type="AlphaFoldDB" id="A0A9P8UU40"/>
<feature type="domain" description="DSBA-like thioredoxin" evidence="1">
    <location>
        <begin position="5"/>
        <end position="207"/>
    </location>
</feature>
<dbReference type="EMBL" id="JAGPXC010000002">
    <property type="protein sequence ID" value="KAH6658253.1"/>
    <property type="molecule type" value="Genomic_DNA"/>
</dbReference>